<feature type="chain" id="PRO_5026271991" description="DUF4082 domain-containing protein" evidence="1">
    <location>
        <begin position="25"/>
        <end position="214"/>
    </location>
</feature>
<evidence type="ECO:0000256" key="1">
    <source>
        <dbReference type="SAM" id="SignalP"/>
    </source>
</evidence>
<dbReference type="AlphaFoldDB" id="A0A6I4USC5"/>
<organism evidence="2 3">
    <name type="scientific">Croceibacterium soli</name>
    <dbReference type="NCBI Taxonomy" id="1739690"/>
    <lineage>
        <taxon>Bacteria</taxon>
        <taxon>Pseudomonadati</taxon>
        <taxon>Pseudomonadota</taxon>
        <taxon>Alphaproteobacteria</taxon>
        <taxon>Sphingomonadales</taxon>
        <taxon>Erythrobacteraceae</taxon>
        <taxon>Croceibacterium</taxon>
    </lineage>
</organism>
<dbReference type="Proteomes" id="UP000469159">
    <property type="component" value="Unassembled WGS sequence"/>
</dbReference>
<feature type="signal peptide" evidence="1">
    <location>
        <begin position="1"/>
        <end position="24"/>
    </location>
</feature>
<proteinExistence type="predicted"/>
<gene>
    <name evidence="2" type="ORF">GRI75_02815</name>
</gene>
<protein>
    <recommendedName>
        <fullName evidence="4">DUF4082 domain-containing protein</fullName>
    </recommendedName>
</protein>
<evidence type="ECO:0000313" key="2">
    <source>
        <dbReference type="EMBL" id="MXP40579.1"/>
    </source>
</evidence>
<dbReference type="OrthoDB" id="7447024at2"/>
<evidence type="ECO:0008006" key="4">
    <source>
        <dbReference type="Google" id="ProtNLM"/>
    </source>
</evidence>
<sequence length="214" mass="22408">MKLKITLLALLATAAAAVPISLNAMPGAGAWEIGPNVRGRNYSVGMPAHPRPGPGGSLVMDFPTAGAGEVDALTTAVGPLAGARQITLRYRIDAARGTRFVAVESPKQPATVSLYFQQAGDNWSAKGRYASYRWYSPARAVVPLSPGEHTVTVRFDDAWTNVYGQPSRAVPAGFAGALQNTARIGLAFGSAGLRSHGVYATGPARFTLLSLDID</sequence>
<reference evidence="2 3" key="1">
    <citation type="submission" date="2019-12" db="EMBL/GenBank/DDBJ databases">
        <title>Genomic-based taxomic classification of the family Erythrobacteraceae.</title>
        <authorList>
            <person name="Xu L."/>
        </authorList>
    </citation>
    <scope>NUCLEOTIDE SEQUENCE [LARGE SCALE GENOMIC DNA]</scope>
    <source>
        <strain evidence="2 3">MCCC 1K02066</strain>
    </source>
</reference>
<evidence type="ECO:0000313" key="3">
    <source>
        <dbReference type="Proteomes" id="UP000469159"/>
    </source>
</evidence>
<accession>A0A6I4USC5</accession>
<keyword evidence="1" id="KW-0732">Signal</keyword>
<keyword evidence="3" id="KW-1185">Reference proteome</keyword>
<dbReference type="RefSeq" id="WP_160745396.1">
    <property type="nucleotide sequence ID" value="NZ_WTYK01000001.1"/>
</dbReference>
<dbReference type="EMBL" id="WTYK01000001">
    <property type="protein sequence ID" value="MXP40579.1"/>
    <property type="molecule type" value="Genomic_DNA"/>
</dbReference>
<name>A0A6I4USC5_9SPHN</name>
<comment type="caution">
    <text evidence="2">The sequence shown here is derived from an EMBL/GenBank/DDBJ whole genome shotgun (WGS) entry which is preliminary data.</text>
</comment>